<keyword evidence="1" id="KW-0808">Transferase</keyword>
<dbReference type="CDD" id="cd04301">
    <property type="entry name" value="NAT_SF"/>
    <property type="match status" value="1"/>
</dbReference>
<reference evidence="4 5" key="1">
    <citation type="submission" date="2021-03" db="EMBL/GenBank/DDBJ databases">
        <title>Genomic Encyclopedia of Type Strains, Phase IV (KMG-IV): sequencing the most valuable type-strain genomes for metagenomic binning, comparative biology and taxonomic classification.</title>
        <authorList>
            <person name="Goeker M."/>
        </authorList>
    </citation>
    <scope>NUCLEOTIDE SEQUENCE [LARGE SCALE GENOMIC DNA]</scope>
    <source>
        <strain evidence="4 5">DSM 25609</strain>
    </source>
</reference>
<dbReference type="InterPro" id="IPR050832">
    <property type="entry name" value="Bact_Acetyltransf"/>
</dbReference>
<dbReference type="PANTHER" id="PTHR43877:SF2">
    <property type="entry name" value="AMINOALKYLPHOSPHONATE N-ACETYLTRANSFERASE-RELATED"/>
    <property type="match status" value="1"/>
</dbReference>
<name>A0ABS4IFT1_9BACI</name>
<sequence>MEQKQLALSTNSVSSSESDIFVVEYDGEFLGYIELNEGRDYFTSDMVVYISAIAVTSTGEGKGKGKMLMDKAEKWCLDKGCKQLVLDVFKANDNAINFYKHLGYEEEIVKMVKILEP</sequence>
<dbReference type="Proteomes" id="UP001519345">
    <property type="component" value="Unassembled WGS sequence"/>
</dbReference>
<gene>
    <name evidence="4" type="ORF">J2Z83_001891</name>
</gene>
<evidence type="ECO:0000259" key="3">
    <source>
        <dbReference type="PROSITE" id="PS51186"/>
    </source>
</evidence>
<feature type="domain" description="N-acetyltransferase" evidence="3">
    <location>
        <begin position="1"/>
        <end position="117"/>
    </location>
</feature>
<evidence type="ECO:0000256" key="2">
    <source>
        <dbReference type="ARBA" id="ARBA00023315"/>
    </source>
</evidence>
<proteinExistence type="predicted"/>
<protein>
    <submittedName>
        <fullName evidence="4">Ribosomal protein S18 acetylase RimI-like enzyme</fullName>
    </submittedName>
</protein>
<dbReference type="Gene3D" id="3.40.630.30">
    <property type="match status" value="1"/>
</dbReference>
<organism evidence="4 5">
    <name type="scientific">Virgibacillus natechei</name>
    <dbReference type="NCBI Taxonomy" id="1216297"/>
    <lineage>
        <taxon>Bacteria</taxon>
        <taxon>Bacillati</taxon>
        <taxon>Bacillota</taxon>
        <taxon>Bacilli</taxon>
        <taxon>Bacillales</taxon>
        <taxon>Bacillaceae</taxon>
        <taxon>Virgibacillus</taxon>
    </lineage>
</organism>
<dbReference type="Pfam" id="PF00583">
    <property type="entry name" value="Acetyltransf_1"/>
    <property type="match status" value="1"/>
</dbReference>
<comment type="caution">
    <text evidence="4">The sequence shown here is derived from an EMBL/GenBank/DDBJ whole genome shotgun (WGS) entry which is preliminary data.</text>
</comment>
<dbReference type="EMBL" id="JAGGKX010000008">
    <property type="protein sequence ID" value="MBP1969783.1"/>
    <property type="molecule type" value="Genomic_DNA"/>
</dbReference>
<dbReference type="RefSeq" id="WP_209462958.1">
    <property type="nucleotide sequence ID" value="NZ_CP110224.1"/>
</dbReference>
<dbReference type="PANTHER" id="PTHR43877">
    <property type="entry name" value="AMINOALKYLPHOSPHONATE N-ACETYLTRANSFERASE-RELATED-RELATED"/>
    <property type="match status" value="1"/>
</dbReference>
<evidence type="ECO:0000256" key="1">
    <source>
        <dbReference type="ARBA" id="ARBA00022679"/>
    </source>
</evidence>
<keyword evidence="5" id="KW-1185">Reference proteome</keyword>
<keyword evidence="2" id="KW-0012">Acyltransferase</keyword>
<dbReference type="PROSITE" id="PS51186">
    <property type="entry name" value="GNAT"/>
    <property type="match status" value="1"/>
</dbReference>
<dbReference type="SUPFAM" id="SSF55729">
    <property type="entry name" value="Acyl-CoA N-acyltransferases (Nat)"/>
    <property type="match status" value="1"/>
</dbReference>
<dbReference type="InterPro" id="IPR000182">
    <property type="entry name" value="GNAT_dom"/>
</dbReference>
<evidence type="ECO:0000313" key="4">
    <source>
        <dbReference type="EMBL" id="MBP1969783.1"/>
    </source>
</evidence>
<accession>A0ABS4IFT1</accession>
<dbReference type="InterPro" id="IPR016181">
    <property type="entry name" value="Acyl_CoA_acyltransferase"/>
</dbReference>
<evidence type="ECO:0000313" key="5">
    <source>
        <dbReference type="Proteomes" id="UP001519345"/>
    </source>
</evidence>